<dbReference type="InterPro" id="IPR023214">
    <property type="entry name" value="HAD_sf"/>
</dbReference>
<dbReference type="KEGG" id="lmb:C9I47_0527"/>
<dbReference type="InterPro" id="IPR036412">
    <property type="entry name" value="HAD-like_sf"/>
</dbReference>
<dbReference type="EMBL" id="CP029843">
    <property type="protein sequence ID" value="AWV06250.1"/>
    <property type="molecule type" value="Genomic_DNA"/>
</dbReference>
<name>A0A2U9TDD8_9GAMM</name>
<keyword evidence="2" id="KW-1185">Reference proteome</keyword>
<dbReference type="RefSeq" id="WP_111265420.1">
    <property type="nucleotide sequence ID" value="NZ_CP029843.1"/>
</dbReference>
<dbReference type="GO" id="GO:0016740">
    <property type="term" value="F:transferase activity"/>
    <property type="evidence" value="ECO:0007669"/>
    <property type="project" value="UniProtKB-KW"/>
</dbReference>
<evidence type="ECO:0000313" key="2">
    <source>
        <dbReference type="Proteomes" id="UP000249447"/>
    </source>
</evidence>
<gene>
    <name evidence="1" type="ORF">C9I47_0527</name>
</gene>
<dbReference type="Proteomes" id="UP000249447">
    <property type="component" value="Chromosome"/>
</dbReference>
<protein>
    <submittedName>
        <fullName evidence="1">Phosphate acetyltransferase</fullName>
    </submittedName>
</protein>
<dbReference type="OrthoDB" id="5431326at2"/>
<evidence type="ECO:0000313" key="1">
    <source>
        <dbReference type="EMBL" id="AWV06250.1"/>
    </source>
</evidence>
<proteinExistence type="predicted"/>
<reference evidence="1 2" key="1">
    <citation type="submission" date="2018-05" db="EMBL/GenBank/DDBJ databases">
        <title>The complete genome of Lysobacter maris HZ9B, a marine bacterium antagonistic against terrestrial plant pathogens.</title>
        <authorList>
            <person name="Zhang X.-Q."/>
        </authorList>
    </citation>
    <scope>NUCLEOTIDE SEQUENCE [LARGE SCALE GENOMIC DNA]</scope>
    <source>
        <strain evidence="1 2">HZ9B</strain>
    </source>
</reference>
<dbReference type="AlphaFoldDB" id="A0A2U9TDD8"/>
<accession>A0A2U9TDD8</accession>
<dbReference type="SUPFAM" id="SSF56784">
    <property type="entry name" value="HAD-like"/>
    <property type="match status" value="1"/>
</dbReference>
<keyword evidence="1" id="KW-0808">Transferase</keyword>
<sequence>MTNSPKGKTIALDADGVLLDYSTAYAHAWAKAFGTLPELRDPQAYWPIDRWAVVRLSGERLATFRSAFDEAFWSTIPAIVGAVEACQQLVDAGYRLVCISALDEAYATARQRNLEVLGFPIADVVVTGGEAGEVSPKAAAVVKLQPLAFVDDYLPYHRGLPTGVHKALILRAPGGSPNVGAELAHVNSQHIDLRAFAEWWLGESLRDSPA</sequence>
<dbReference type="Gene3D" id="3.40.50.1000">
    <property type="entry name" value="HAD superfamily/HAD-like"/>
    <property type="match status" value="1"/>
</dbReference>
<organism evidence="1 2">
    <name type="scientific">Marilutibacter maris</name>
    <dbReference type="NCBI Taxonomy" id="1605891"/>
    <lineage>
        <taxon>Bacteria</taxon>
        <taxon>Pseudomonadati</taxon>
        <taxon>Pseudomonadota</taxon>
        <taxon>Gammaproteobacteria</taxon>
        <taxon>Lysobacterales</taxon>
        <taxon>Lysobacteraceae</taxon>
        <taxon>Marilutibacter</taxon>
    </lineage>
</organism>